<dbReference type="EMBL" id="MU005587">
    <property type="protein sequence ID" value="KAF2682485.1"/>
    <property type="molecule type" value="Genomic_DNA"/>
</dbReference>
<dbReference type="PANTHER" id="PTHR33112">
    <property type="entry name" value="DOMAIN PROTEIN, PUTATIVE-RELATED"/>
    <property type="match status" value="1"/>
</dbReference>
<protein>
    <recommendedName>
        <fullName evidence="3">Heterokaryon incompatibility domain-containing protein</fullName>
    </recommendedName>
</protein>
<sequence>MSGIVRCTPICDPYSFFANAMNIGQNHAGDLVILDIVEEYTRRDLSFDADGLNACLGIFNALRFHAGLNLRGHIWGITCIGSTLILSWCHPKPARRRPIFPSWSWVSWKGPIRYWSHGQRTNFVKIDAPTGSMQWVPIQVYLRTGFSGAQQNPENAPRRLQLTGKCPNVMFFDQPALGRTNSNIDRSFSIKHLHRPPNSLPNSTREMYASIHVALDIFQLVHADLDCDTLGDHDLGDCVAILVGSVSQGPRLWYKFLLLKPTGDAYRRVGLLTTPWTEAGSFERRFVFRRQVGLYEWSDNSPAVTAAWPRGSEPQWLRTAIERTLVVE</sequence>
<keyword evidence="2" id="KW-1185">Reference proteome</keyword>
<reference evidence="1" key="1">
    <citation type="journal article" date="2020" name="Stud. Mycol.">
        <title>101 Dothideomycetes genomes: a test case for predicting lifestyles and emergence of pathogens.</title>
        <authorList>
            <person name="Haridas S."/>
            <person name="Albert R."/>
            <person name="Binder M."/>
            <person name="Bloem J."/>
            <person name="Labutti K."/>
            <person name="Salamov A."/>
            <person name="Andreopoulos B."/>
            <person name="Baker S."/>
            <person name="Barry K."/>
            <person name="Bills G."/>
            <person name="Bluhm B."/>
            <person name="Cannon C."/>
            <person name="Castanera R."/>
            <person name="Culley D."/>
            <person name="Daum C."/>
            <person name="Ezra D."/>
            <person name="Gonzalez J."/>
            <person name="Henrissat B."/>
            <person name="Kuo A."/>
            <person name="Liang C."/>
            <person name="Lipzen A."/>
            <person name="Lutzoni F."/>
            <person name="Magnuson J."/>
            <person name="Mondo S."/>
            <person name="Nolan M."/>
            <person name="Ohm R."/>
            <person name="Pangilinan J."/>
            <person name="Park H.-J."/>
            <person name="Ramirez L."/>
            <person name="Alfaro M."/>
            <person name="Sun H."/>
            <person name="Tritt A."/>
            <person name="Yoshinaga Y."/>
            <person name="Zwiers L.-H."/>
            <person name="Turgeon B."/>
            <person name="Goodwin S."/>
            <person name="Spatafora J."/>
            <person name="Crous P."/>
            <person name="Grigoriev I."/>
        </authorList>
    </citation>
    <scope>NUCLEOTIDE SEQUENCE</scope>
    <source>
        <strain evidence="1">CBS 122367</strain>
    </source>
</reference>
<proteinExistence type="predicted"/>
<name>A0A6G1IWJ9_9PLEO</name>
<evidence type="ECO:0008006" key="3">
    <source>
        <dbReference type="Google" id="ProtNLM"/>
    </source>
</evidence>
<accession>A0A6G1IWJ9</accession>
<evidence type="ECO:0000313" key="2">
    <source>
        <dbReference type="Proteomes" id="UP000799291"/>
    </source>
</evidence>
<dbReference type="AlphaFoldDB" id="A0A6G1IWJ9"/>
<dbReference type="PANTHER" id="PTHR33112:SF1">
    <property type="entry name" value="HETEROKARYON INCOMPATIBILITY DOMAIN-CONTAINING PROTEIN"/>
    <property type="match status" value="1"/>
</dbReference>
<evidence type="ECO:0000313" key="1">
    <source>
        <dbReference type="EMBL" id="KAF2682485.1"/>
    </source>
</evidence>
<dbReference type="Proteomes" id="UP000799291">
    <property type="component" value="Unassembled WGS sequence"/>
</dbReference>
<gene>
    <name evidence="1" type="ORF">K458DRAFT_390972</name>
</gene>
<dbReference type="OrthoDB" id="3792952at2759"/>
<organism evidence="1 2">
    <name type="scientific">Lentithecium fluviatile CBS 122367</name>
    <dbReference type="NCBI Taxonomy" id="1168545"/>
    <lineage>
        <taxon>Eukaryota</taxon>
        <taxon>Fungi</taxon>
        <taxon>Dikarya</taxon>
        <taxon>Ascomycota</taxon>
        <taxon>Pezizomycotina</taxon>
        <taxon>Dothideomycetes</taxon>
        <taxon>Pleosporomycetidae</taxon>
        <taxon>Pleosporales</taxon>
        <taxon>Massarineae</taxon>
        <taxon>Lentitheciaceae</taxon>
        <taxon>Lentithecium</taxon>
    </lineage>
</organism>